<name>A0A6G5QPW4_CAMRE</name>
<evidence type="ECO:0000313" key="1">
    <source>
        <dbReference type="EMBL" id="QCD47755.1"/>
    </source>
</evidence>
<dbReference type="AlphaFoldDB" id="A0A6G5QPW4"/>
<accession>A0A6G5QPW4</accession>
<dbReference type="Proteomes" id="UP000502377">
    <property type="component" value="Chromosome"/>
</dbReference>
<sequence>MVCKQPNFEVTDETILIIDKPHKSALTNDGESNFKNIGKLSSERKYKFKNGKIKEIWFLPLLMSIMRHMLKNLKTNSGYKYDK</sequence>
<proteinExistence type="predicted"/>
<gene>
    <name evidence="1" type="ORF">CRECT_2154</name>
</gene>
<evidence type="ECO:0000313" key="2">
    <source>
        <dbReference type="Proteomes" id="UP000502377"/>
    </source>
</evidence>
<dbReference type="KEGG" id="crx:CRECT_2154"/>
<protein>
    <submittedName>
        <fullName evidence="1">Uncharacterized protein</fullName>
    </submittedName>
</protein>
<dbReference type="EMBL" id="CP012543">
    <property type="protein sequence ID" value="QCD47755.1"/>
    <property type="molecule type" value="Genomic_DNA"/>
</dbReference>
<reference evidence="1 2" key="1">
    <citation type="submission" date="2016-07" db="EMBL/GenBank/DDBJ databases">
        <title>Comparative genomics of the Campylobacter concisus group.</title>
        <authorList>
            <person name="Miller W.G."/>
            <person name="Yee E."/>
            <person name="Chapman M.H."/>
            <person name="Huynh S."/>
            <person name="Bono J.L."/>
            <person name="On S.L.W."/>
            <person name="StLeger J."/>
            <person name="Foster G."/>
            <person name="Parker C.T."/>
        </authorList>
    </citation>
    <scope>NUCLEOTIDE SEQUENCE [LARGE SCALE GENOMIC DNA]</scope>
    <source>
        <strain evidence="1 2">ATCC 33238</strain>
    </source>
</reference>
<organism evidence="1 2">
    <name type="scientific">Campylobacter rectus</name>
    <name type="common">Wolinella recta</name>
    <dbReference type="NCBI Taxonomy" id="203"/>
    <lineage>
        <taxon>Bacteria</taxon>
        <taxon>Pseudomonadati</taxon>
        <taxon>Campylobacterota</taxon>
        <taxon>Epsilonproteobacteria</taxon>
        <taxon>Campylobacterales</taxon>
        <taxon>Campylobacteraceae</taxon>
        <taxon>Campylobacter</taxon>
    </lineage>
</organism>